<feature type="transmembrane region" description="Helical" evidence="7">
    <location>
        <begin position="368"/>
        <end position="387"/>
    </location>
</feature>
<feature type="transmembrane region" description="Helical" evidence="7">
    <location>
        <begin position="47"/>
        <end position="70"/>
    </location>
</feature>
<keyword evidence="3" id="KW-1003">Cell membrane</keyword>
<dbReference type="Pfam" id="PF07690">
    <property type="entry name" value="MFS_1"/>
    <property type="match status" value="1"/>
</dbReference>
<dbReference type="EMBL" id="CP019070">
    <property type="protein sequence ID" value="APW66374.1"/>
    <property type="molecule type" value="Genomic_DNA"/>
</dbReference>
<feature type="transmembrane region" description="Helical" evidence="7">
    <location>
        <begin position="247"/>
        <end position="269"/>
    </location>
</feature>
<proteinExistence type="predicted"/>
<evidence type="ECO:0000313" key="9">
    <source>
        <dbReference type="Proteomes" id="UP000186074"/>
    </source>
</evidence>
<dbReference type="SUPFAM" id="SSF103473">
    <property type="entry name" value="MFS general substrate transporter"/>
    <property type="match status" value="1"/>
</dbReference>
<evidence type="ECO:0000256" key="5">
    <source>
        <dbReference type="ARBA" id="ARBA00022989"/>
    </source>
</evidence>
<feature type="transmembrane region" description="Helical" evidence="7">
    <location>
        <begin position="142"/>
        <end position="165"/>
    </location>
</feature>
<dbReference type="InterPro" id="IPR036259">
    <property type="entry name" value="MFS_trans_sf"/>
</dbReference>
<keyword evidence="6 7" id="KW-0472">Membrane</keyword>
<keyword evidence="5 7" id="KW-1133">Transmembrane helix</keyword>
<evidence type="ECO:0000256" key="1">
    <source>
        <dbReference type="ARBA" id="ARBA00004651"/>
    </source>
</evidence>
<evidence type="ECO:0000256" key="2">
    <source>
        <dbReference type="ARBA" id="ARBA00022448"/>
    </source>
</evidence>
<name>A0A1P8KP37_9BACT</name>
<dbReference type="GO" id="GO:0005886">
    <property type="term" value="C:plasma membrane"/>
    <property type="evidence" value="ECO:0007669"/>
    <property type="project" value="UniProtKB-SubCell"/>
</dbReference>
<dbReference type="Proteomes" id="UP000186074">
    <property type="component" value="Chromosome"/>
</dbReference>
<feature type="transmembrane region" description="Helical" evidence="7">
    <location>
        <begin position="217"/>
        <end position="241"/>
    </location>
</feature>
<feature type="transmembrane region" description="Helical" evidence="7">
    <location>
        <begin position="304"/>
        <end position="328"/>
    </location>
</feature>
<feature type="transmembrane region" description="Helical" evidence="7">
    <location>
        <begin position="281"/>
        <end position="298"/>
    </location>
</feature>
<evidence type="ECO:0000256" key="7">
    <source>
        <dbReference type="SAM" id="Phobius"/>
    </source>
</evidence>
<evidence type="ECO:0000313" key="8">
    <source>
        <dbReference type="EMBL" id="APW66374.1"/>
    </source>
</evidence>
<evidence type="ECO:0000256" key="6">
    <source>
        <dbReference type="ARBA" id="ARBA00023136"/>
    </source>
</evidence>
<dbReference type="CDD" id="cd06173">
    <property type="entry name" value="MFS_MefA_like"/>
    <property type="match status" value="1"/>
</dbReference>
<feature type="transmembrane region" description="Helical" evidence="7">
    <location>
        <begin position="340"/>
        <end position="362"/>
    </location>
</feature>
<dbReference type="STRING" id="1850254.LPB137_11205"/>
<keyword evidence="9" id="KW-1185">Reference proteome</keyword>
<dbReference type="RefSeq" id="WP_076088077.1">
    <property type="nucleotide sequence ID" value="NZ_CP019070.1"/>
</dbReference>
<evidence type="ECO:0000256" key="4">
    <source>
        <dbReference type="ARBA" id="ARBA00022692"/>
    </source>
</evidence>
<dbReference type="KEGG" id="alp:LPB137_11205"/>
<reference evidence="8 9" key="1">
    <citation type="submission" date="2017-01" db="EMBL/GenBank/DDBJ databases">
        <title>Genome sequencing of Arcobacter sp. LPB0137.</title>
        <authorList>
            <person name="Lee G.-W."/>
            <person name="Yi H."/>
        </authorList>
    </citation>
    <scope>NUCLEOTIDE SEQUENCE [LARGE SCALE GENOMIC DNA]</scope>
    <source>
        <strain evidence="8 9">LPB0137</strain>
    </source>
</reference>
<dbReference type="AlphaFoldDB" id="A0A1P8KP37"/>
<feature type="transmembrane region" description="Helical" evidence="7">
    <location>
        <begin position="77"/>
        <end position="96"/>
    </location>
</feature>
<dbReference type="GO" id="GO:0022857">
    <property type="term" value="F:transmembrane transporter activity"/>
    <property type="evidence" value="ECO:0007669"/>
    <property type="project" value="InterPro"/>
</dbReference>
<sequence>MNYLALFREHKIIRDLSLVQFIAYFGAWFSNVAIYTMLVNFGSSELAIATVTAMHFLPAVLIAPFSGAIIDRFKIKPLMLSLLAIEFIMTLLFLTIENQSQIWLLMIFIFIRMSAASIFFSTEMSLLAKLLKGEALQKANEIHSIIWSFCYAAGMAVSALIVNYIGIKAAFIVDSLFFVAAFFVFVRIDFVVKASVVQDKIFTLIKDGFIYIKENKIIMHLILLHASVGLTSFDTLITLLAKSEYKYVISVPLAIGISNATRAVALMIGPIFISKYVNKDNLHYLLIFQGITIIIWGLTQFNFYISLISMFFVGLFTTVLWSLTYALLQDKCEEKYLGRVISYNDMFFMISCIITTLFIGLMASLTSLAIITVLLGFAFIIFAYYYTRILKWI</sequence>
<dbReference type="Gene3D" id="1.20.1250.20">
    <property type="entry name" value="MFS general substrate transporter like domains"/>
    <property type="match status" value="1"/>
</dbReference>
<comment type="subcellular location">
    <subcellularLocation>
        <location evidence="1">Cell membrane</location>
        <topology evidence="1">Multi-pass membrane protein</topology>
    </subcellularLocation>
</comment>
<dbReference type="InterPro" id="IPR011701">
    <property type="entry name" value="MFS"/>
</dbReference>
<feature type="transmembrane region" description="Helical" evidence="7">
    <location>
        <begin position="171"/>
        <end position="196"/>
    </location>
</feature>
<feature type="transmembrane region" description="Helical" evidence="7">
    <location>
        <begin position="21"/>
        <end position="41"/>
    </location>
</feature>
<protein>
    <submittedName>
        <fullName evidence="8">MFS transporter</fullName>
    </submittedName>
</protein>
<keyword evidence="2" id="KW-0813">Transport</keyword>
<feature type="transmembrane region" description="Helical" evidence="7">
    <location>
        <begin position="102"/>
        <end position="121"/>
    </location>
</feature>
<evidence type="ECO:0000256" key="3">
    <source>
        <dbReference type="ARBA" id="ARBA00022475"/>
    </source>
</evidence>
<dbReference type="OrthoDB" id="9775268at2"/>
<gene>
    <name evidence="8" type="ORF">LPB137_11205</name>
</gene>
<keyword evidence="4 7" id="KW-0812">Transmembrane</keyword>
<dbReference type="PANTHER" id="PTHR43266:SF2">
    <property type="entry name" value="MAJOR FACILITATOR SUPERFAMILY (MFS) PROFILE DOMAIN-CONTAINING PROTEIN"/>
    <property type="match status" value="1"/>
</dbReference>
<dbReference type="PANTHER" id="PTHR43266">
    <property type="entry name" value="MACROLIDE-EFFLUX PROTEIN"/>
    <property type="match status" value="1"/>
</dbReference>
<accession>A0A1P8KP37</accession>
<organism evidence="8 9">
    <name type="scientific">Poseidonibacter parvus</name>
    <dbReference type="NCBI Taxonomy" id="1850254"/>
    <lineage>
        <taxon>Bacteria</taxon>
        <taxon>Pseudomonadati</taxon>
        <taxon>Campylobacterota</taxon>
        <taxon>Epsilonproteobacteria</taxon>
        <taxon>Campylobacterales</taxon>
        <taxon>Arcobacteraceae</taxon>
        <taxon>Poseidonibacter</taxon>
    </lineage>
</organism>